<sequence length="431" mass="48521">MAQLEDMVEARLSVLRGVQSRTNQTFTIFRVPAFLRESSRTSYEPRLVSIGPYYHGAAALRAMEDHKWRYLHDLLSRRAGDSTPVPTASALIAEVRSLEAKARACYSEDPVDLSSDDFVQMLLLDGCFILEFFFKLANQLRDKLCDVGWGLTFVLSDLLLMENQIPLFVLERLYATVAGERGSKLSLLNLLIEYIGSEDDEPITRPTSDVDWEVNHILHLYYEIFVPKRTPPPSPPPGSHNTRAPRVIPCAVEMSEAGVTFAVRQNPETDYDVVFDARRGVMEIPTILIDDAKTPLLTNLIAFEQSQGKDQQLLLSSYVALMGQLIVTARDVALLRRRGVLENKLANDDDAARFFNHLGDCGAVNHDSHAFVGLYMDVDRYCGTWWRRKTAALRRDYFASPWSAISFVAAAVAVVLAVMQTYFTMFPLKKG</sequence>
<keyword evidence="1" id="KW-1133">Transmembrane helix</keyword>
<organism evidence="2">
    <name type="scientific">Oryza barthii</name>
    <dbReference type="NCBI Taxonomy" id="65489"/>
    <lineage>
        <taxon>Eukaryota</taxon>
        <taxon>Viridiplantae</taxon>
        <taxon>Streptophyta</taxon>
        <taxon>Embryophyta</taxon>
        <taxon>Tracheophyta</taxon>
        <taxon>Spermatophyta</taxon>
        <taxon>Magnoliopsida</taxon>
        <taxon>Liliopsida</taxon>
        <taxon>Poales</taxon>
        <taxon>Poaceae</taxon>
        <taxon>BOP clade</taxon>
        <taxon>Oryzoideae</taxon>
        <taxon>Oryzeae</taxon>
        <taxon>Oryzinae</taxon>
        <taxon>Oryza</taxon>
    </lineage>
</organism>
<evidence type="ECO:0000256" key="1">
    <source>
        <dbReference type="SAM" id="Phobius"/>
    </source>
</evidence>
<reference evidence="2" key="2">
    <citation type="submission" date="2015-03" db="UniProtKB">
        <authorList>
            <consortium name="EnsemblPlants"/>
        </authorList>
    </citation>
    <scope>IDENTIFICATION</scope>
</reference>
<dbReference type="STRING" id="65489.A0A0D3EQ83"/>
<accession>A0A0D3EQ83</accession>
<dbReference type="EnsemblPlants" id="OBART01G19740.1">
    <property type="protein sequence ID" value="OBART01G19740.1"/>
    <property type="gene ID" value="OBART01G19740"/>
</dbReference>
<reference evidence="2" key="1">
    <citation type="journal article" date="2009" name="Rice">
        <title>De Novo Next Generation Sequencing of Plant Genomes.</title>
        <authorList>
            <person name="Rounsley S."/>
            <person name="Marri P.R."/>
            <person name="Yu Y."/>
            <person name="He R."/>
            <person name="Sisneros N."/>
            <person name="Goicoechea J.L."/>
            <person name="Lee S.J."/>
            <person name="Angelova A."/>
            <person name="Kudrna D."/>
            <person name="Luo M."/>
            <person name="Affourtit J."/>
            <person name="Desany B."/>
            <person name="Knight J."/>
            <person name="Niazi F."/>
            <person name="Egholm M."/>
            <person name="Wing R.A."/>
        </authorList>
    </citation>
    <scope>NUCLEOTIDE SEQUENCE [LARGE SCALE GENOMIC DNA]</scope>
    <source>
        <strain evidence="2">cv. IRGC 105608</strain>
    </source>
</reference>
<dbReference type="HOGENOM" id="CLU_020188_0_4_1"/>
<evidence type="ECO:0000313" key="2">
    <source>
        <dbReference type="EnsemblPlants" id="OBART01G19740.1"/>
    </source>
</evidence>
<keyword evidence="1" id="KW-0472">Membrane</keyword>
<dbReference type="PANTHER" id="PTHR31170">
    <property type="entry name" value="BNAC04G53230D PROTEIN"/>
    <property type="match status" value="1"/>
</dbReference>
<dbReference type="eggNOG" id="ENOG502RY48">
    <property type="taxonomic scope" value="Eukaryota"/>
</dbReference>
<name>A0A0D3EQ83_9ORYZ</name>
<dbReference type="PANTHER" id="PTHR31170:SF18">
    <property type="entry name" value="(WILD MALAYSIAN BANANA) HYPOTHETICAL PROTEIN"/>
    <property type="match status" value="1"/>
</dbReference>
<dbReference type="InterPro" id="IPR004158">
    <property type="entry name" value="DUF247_pln"/>
</dbReference>
<protein>
    <submittedName>
        <fullName evidence="2">Uncharacterized protein</fullName>
    </submittedName>
</protein>
<evidence type="ECO:0000313" key="3">
    <source>
        <dbReference type="Proteomes" id="UP000026960"/>
    </source>
</evidence>
<keyword evidence="1" id="KW-0812">Transmembrane</keyword>
<dbReference type="PaxDb" id="65489-OBART01G19740.1"/>
<dbReference type="Proteomes" id="UP000026960">
    <property type="component" value="Chromosome 1"/>
</dbReference>
<dbReference type="AlphaFoldDB" id="A0A0D3EQ83"/>
<feature type="transmembrane region" description="Helical" evidence="1">
    <location>
        <begin position="397"/>
        <end position="423"/>
    </location>
</feature>
<dbReference type="Gramene" id="OBART01G19740.1">
    <property type="protein sequence ID" value="OBART01G19740.1"/>
    <property type="gene ID" value="OBART01G19740"/>
</dbReference>
<keyword evidence="3" id="KW-1185">Reference proteome</keyword>
<dbReference type="Pfam" id="PF03140">
    <property type="entry name" value="DUF247"/>
    <property type="match status" value="1"/>
</dbReference>
<proteinExistence type="predicted"/>